<protein>
    <recommendedName>
        <fullName evidence="9">Transcription factor domain-containing protein</fullName>
    </recommendedName>
</protein>
<evidence type="ECO:0000256" key="4">
    <source>
        <dbReference type="ARBA" id="ARBA00023163"/>
    </source>
</evidence>
<reference evidence="8" key="2">
    <citation type="submission" date="2015-01" db="EMBL/GenBank/DDBJ databases">
        <title>Evolutionary Origins and Diversification of the Mycorrhizal Mutualists.</title>
        <authorList>
            <consortium name="DOE Joint Genome Institute"/>
            <consortium name="Mycorrhizal Genomics Consortium"/>
            <person name="Kohler A."/>
            <person name="Kuo A."/>
            <person name="Nagy L.G."/>
            <person name="Floudas D."/>
            <person name="Copeland A."/>
            <person name="Barry K.W."/>
            <person name="Cichocki N."/>
            <person name="Veneault-Fourrey C."/>
            <person name="LaButti K."/>
            <person name="Lindquist E.A."/>
            <person name="Lipzen A."/>
            <person name="Lundell T."/>
            <person name="Morin E."/>
            <person name="Murat C."/>
            <person name="Riley R."/>
            <person name="Ohm R."/>
            <person name="Sun H."/>
            <person name="Tunlid A."/>
            <person name="Henrissat B."/>
            <person name="Grigoriev I.V."/>
            <person name="Hibbett D.S."/>
            <person name="Martin F."/>
        </authorList>
    </citation>
    <scope>NUCLEOTIDE SEQUENCE [LARGE SCALE GENOMIC DNA]</scope>
    <source>
        <strain evidence="8">Zn</strain>
    </source>
</reference>
<feature type="region of interest" description="Disordered" evidence="6">
    <location>
        <begin position="619"/>
        <end position="687"/>
    </location>
</feature>
<dbReference type="GO" id="GO:0000981">
    <property type="term" value="F:DNA-binding transcription factor activity, RNA polymerase II-specific"/>
    <property type="evidence" value="ECO:0007669"/>
    <property type="project" value="TreeGrafter"/>
</dbReference>
<evidence type="ECO:0000313" key="7">
    <source>
        <dbReference type="EMBL" id="KIM95549.1"/>
    </source>
</evidence>
<keyword evidence="4" id="KW-0804">Transcription</keyword>
<keyword evidence="2" id="KW-0805">Transcription regulation</keyword>
<evidence type="ECO:0000256" key="3">
    <source>
        <dbReference type="ARBA" id="ARBA00023125"/>
    </source>
</evidence>
<dbReference type="InterPro" id="IPR051089">
    <property type="entry name" value="prtT"/>
</dbReference>
<sequence>MEALEHRLEKLSSRLAAVDGSHRIDESSTQAVSTGNMYAPTSRDQIADGIEVIPVVAPQDTSDEGHQESIAYDDAWPQLQQPSIPSLQSIGSTPLGINESSIPIMPGILRHTQQAVVISQARKEGPPDVLSAASRREQEVTTLLERYRIQMQQYFPFVIVPPELTGAEARQRRPFLWRAVRMAALWREDARHSRLGQSLLSDLTEAALLRPYKSFDVVQGFLVLIAWYHWKLDKFQLTNLLGLLQSLCLSLNFGQDRSRWKGRVQNISDDALEQGRAYLGWYYLSTIAFTMSEKPEISPQTRFFDQLCNTLLSKSPQQPMDQWLVALVRIERLTQSIVLMRTSREMRGQSGVPLDVVVAGFQKQIDNLTESLSTELMLDRFLQDHMLVMKMMLYEVAISDSSFEPLVGQDYIMNLHGEEAISGFIDTVEMQHMSIQARIDLLYSCVVTIKSFLANHLGHVDIYLKLSYIASFEMTYCLKLCKRLITLRGVPGWEANTARDRMGLDDAMFKKHIEDIERLAVEVNAARSLRSSRGDGNGDEDADLLPICSRSLKETTKHPFECMLKHLQYILSLFTSKEPEETENSADIDITTPRAPHKVWNADQQRRLNTNLNHNAIANANGQESRSAERNKEAETASELLAPAPSPSPARGRSGGDGEPGAPLRRNEVSPQNPTDPTESLAPLSSGVISQISLWPRLLQ</sequence>
<proteinExistence type="predicted"/>
<evidence type="ECO:0000313" key="8">
    <source>
        <dbReference type="Proteomes" id="UP000054321"/>
    </source>
</evidence>
<dbReference type="GO" id="GO:0000976">
    <property type="term" value="F:transcription cis-regulatory region binding"/>
    <property type="evidence" value="ECO:0007669"/>
    <property type="project" value="TreeGrafter"/>
</dbReference>
<dbReference type="InParanoid" id="A0A0C3GWA4"/>
<accession>A0A0C3GWA4</accession>
<dbReference type="STRING" id="913774.A0A0C3GWA4"/>
<gene>
    <name evidence="7" type="ORF">OIDMADRAFT_148682</name>
</gene>
<reference evidence="7 8" key="1">
    <citation type="submission" date="2014-04" db="EMBL/GenBank/DDBJ databases">
        <authorList>
            <consortium name="DOE Joint Genome Institute"/>
            <person name="Kuo A."/>
            <person name="Martino E."/>
            <person name="Perotto S."/>
            <person name="Kohler A."/>
            <person name="Nagy L.G."/>
            <person name="Floudas D."/>
            <person name="Copeland A."/>
            <person name="Barry K.W."/>
            <person name="Cichocki N."/>
            <person name="Veneault-Fourrey C."/>
            <person name="LaButti K."/>
            <person name="Lindquist E.A."/>
            <person name="Lipzen A."/>
            <person name="Lundell T."/>
            <person name="Morin E."/>
            <person name="Murat C."/>
            <person name="Sun H."/>
            <person name="Tunlid A."/>
            <person name="Henrissat B."/>
            <person name="Grigoriev I.V."/>
            <person name="Hibbett D.S."/>
            <person name="Martin F."/>
            <person name="Nordberg H.P."/>
            <person name="Cantor M.N."/>
            <person name="Hua S.X."/>
        </authorList>
    </citation>
    <scope>NUCLEOTIDE SEQUENCE [LARGE SCALE GENOMIC DNA]</scope>
    <source>
        <strain evidence="7 8">Zn</strain>
    </source>
</reference>
<dbReference type="EMBL" id="KN832886">
    <property type="protein sequence ID" value="KIM95549.1"/>
    <property type="molecule type" value="Genomic_DNA"/>
</dbReference>
<dbReference type="PANTHER" id="PTHR31845:SF10">
    <property type="entry name" value="ZN(II)2CYS6 TRANSCRIPTION FACTOR (EUROFUNG)"/>
    <property type="match status" value="1"/>
</dbReference>
<dbReference type="GO" id="GO:0005634">
    <property type="term" value="C:nucleus"/>
    <property type="evidence" value="ECO:0007669"/>
    <property type="project" value="UniProtKB-SubCell"/>
</dbReference>
<feature type="compositionally biased region" description="Polar residues" evidence="6">
    <location>
        <begin position="669"/>
        <end position="678"/>
    </location>
</feature>
<dbReference type="HOGENOM" id="CLU_393841_0_0_1"/>
<evidence type="ECO:0000256" key="6">
    <source>
        <dbReference type="SAM" id="MobiDB-lite"/>
    </source>
</evidence>
<comment type="subcellular location">
    <subcellularLocation>
        <location evidence="1">Nucleus</location>
    </subcellularLocation>
</comment>
<name>A0A0C3GWA4_OIDMZ</name>
<evidence type="ECO:0000256" key="2">
    <source>
        <dbReference type="ARBA" id="ARBA00023015"/>
    </source>
</evidence>
<evidence type="ECO:0008006" key="9">
    <source>
        <dbReference type="Google" id="ProtNLM"/>
    </source>
</evidence>
<keyword evidence="5" id="KW-0539">Nucleus</keyword>
<dbReference type="PANTHER" id="PTHR31845">
    <property type="entry name" value="FINGER DOMAIN PROTEIN, PUTATIVE-RELATED"/>
    <property type="match status" value="1"/>
</dbReference>
<dbReference type="AlphaFoldDB" id="A0A0C3GWA4"/>
<dbReference type="Proteomes" id="UP000054321">
    <property type="component" value="Unassembled WGS sequence"/>
</dbReference>
<evidence type="ECO:0000256" key="5">
    <source>
        <dbReference type="ARBA" id="ARBA00023242"/>
    </source>
</evidence>
<keyword evidence="3" id="KW-0238">DNA-binding</keyword>
<organism evidence="7 8">
    <name type="scientific">Oidiodendron maius (strain Zn)</name>
    <dbReference type="NCBI Taxonomy" id="913774"/>
    <lineage>
        <taxon>Eukaryota</taxon>
        <taxon>Fungi</taxon>
        <taxon>Dikarya</taxon>
        <taxon>Ascomycota</taxon>
        <taxon>Pezizomycotina</taxon>
        <taxon>Leotiomycetes</taxon>
        <taxon>Leotiomycetes incertae sedis</taxon>
        <taxon>Myxotrichaceae</taxon>
        <taxon>Oidiodendron</taxon>
    </lineage>
</organism>
<feature type="compositionally biased region" description="Basic and acidic residues" evidence="6">
    <location>
        <begin position="626"/>
        <end position="635"/>
    </location>
</feature>
<keyword evidence="8" id="KW-1185">Reference proteome</keyword>
<evidence type="ECO:0000256" key="1">
    <source>
        <dbReference type="ARBA" id="ARBA00004123"/>
    </source>
</evidence>
<dbReference type="OrthoDB" id="5226580at2759"/>